<protein>
    <recommendedName>
        <fullName evidence="4">Large ribosomal subunit protein bL21m</fullName>
    </recommendedName>
</protein>
<dbReference type="InterPro" id="IPR028909">
    <property type="entry name" value="bL21-like"/>
</dbReference>
<dbReference type="Pfam" id="PF00829">
    <property type="entry name" value="Ribosomal_L21p"/>
    <property type="match status" value="1"/>
</dbReference>
<dbReference type="HAMAP" id="MF_01363">
    <property type="entry name" value="Ribosomal_bL21"/>
    <property type="match status" value="1"/>
</dbReference>
<keyword evidence="6" id="KW-1185">Reference proteome</keyword>
<accession>A0ABR1AMA6</accession>
<evidence type="ECO:0000256" key="3">
    <source>
        <dbReference type="ARBA" id="ARBA00023274"/>
    </source>
</evidence>
<evidence type="ECO:0000313" key="6">
    <source>
        <dbReference type="Proteomes" id="UP001359485"/>
    </source>
</evidence>
<evidence type="ECO:0000256" key="2">
    <source>
        <dbReference type="ARBA" id="ARBA00022980"/>
    </source>
</evidence>
<dbReference type="InterPro" id="IPR001787">
    <property type="entry name" value="Ribosomal_bL21"/>
</dbReference>
<dbReference type="PANTHER" id="PTHR21349:SF0">
    <property type="entry name" value="LARGE RIBOSOMAL SUBUNIT PROTEIN BL21M"/>
    <property type="match status" value="1"/>
</dbReference>
<dbReference type="Proteomes" id="UP001359485">
    <property type="component" value="Unassembled WGS sequence"/>
</dbReference>
<comment type="similarity">
    <text evidence="1">Belongs to the bacterial ribosomal protein bL21 family.</text>
</comment>
<evidence type="ECO:0000313" key="5">
    <source>
        <dbReference type="EMBL" id="KAK6622427.1"/>
    </source>
</evidence>
<comment type="caution">
    <text evidence="5">The sequence shown here is derived from an EMBL/GenBank/DDBJ whole genome shotgun (WGS) entry which is preliminary data.</text>
</comment>
<gene>
    <name evidence="5" type="ORF">RUM44_002238</name>
</gene>
<name>A0ABR1AMA6_POLSC</name>
<sequence length="204" mass="23434">MAGQCSTFSKLFLPVLRKAWPITQSVTGKSVEIRRQCLRTLSTKLHKQEVVNDINQIKIEESADVFAKLNEQIVNKSYGRLFAVVYIGAYQYKVTTEDILVIRDYWAPTAGDKIRLEKVLLVGSSDFTLIGRPLLPHDQVTVLATVIEKTHTHPIPIFKYRPRSNYMKLTFQKNELTYLRITDITINEKVNQLGDTDGFKDRVF</sequence>
<dbReference type="NCBIfam" id="TIGR00061">
    <property type="entry name" value="L21"/>
    <property type="match status" value="1"/>
</dbReference>
<keyword evidence="2" id="KW-0689">Ribosomal protein</keyword>
<evidence type="ECO:0000256" key="4">
    <source>
        <dbReference type="ARBA" id="ARBA00044129"/>
    </source>
</evidence>
<organism evidence="5 6">
    <name type="scientific">Polyplax serrata</name>
    <name type="common">Common mouse louse</name>
    <dbReference type="NCBI Taxonomy" id="468196"/>
    <lineage>
        <taxon>Eukaryota</taxon>
        <taxon>Metazoa</taxon>
        <taxon>Ecdysozoa</taxon>
        <taxon>Arthropoda</taxon>
        <taxon>Hexapoda</taxon>
        <taxon>Insecta</taxon>
        <taxon>Pterygota</taxon>
        <taxon>Neoptera</taxon>
        <taxon>Paraneoptera</taxon>
        <taxon>Psocodea</taxon>
        <taxon>Troctomorpha</taxon>
        <taxon>Phthiraptera</taxon>
        <taxon>Anoplura</taxon>
        <taxon>Polyplacidae</taxon>
        <taxon>Polyplax</taxon>
    </lineage>
</organism>
<dbReference type="SUPFAM" id="SSF141091">
    <property type="entry name" value="L21p-like"/>
    <property type="match status" value="1"/>
</dbReference>
<evidence type="ECO:0000256" key="1">
    <source>
        <dbReference type="ARBA" id="ARBA00008563"/>
    </source>
</evidence>
<dbReference type="PANTHER" id="PTHR21349">
    <property type="entry name" value="50S RIBOSOMAL PROTEIN L21"/>
    <property type="match status" value="1"/>
</dbReference>
<reference evidence="5 6" key="1">
    <citation type="submission" date="2023-09" db="EMBL/GenBank/DDBJ databases">
        <title>Genomes of two closely related lineages of the louse Polyplax serrata with different host specificities.</title>
        <authorList>
            <person name="Martinu J."/>
            <person name="Tarabai H."/>
            <person name="Stefka J."/>
            <person name="Hypsa V."/>
        </authorList>
    </citation>
    <scope>NUCLEOTIDE SEQUENCE [LARGE SCALE GENOMIC DNA]</scope>
    <source>
        <strain evidence="5">98ZLc_SE</strain>
    </source>
</reference>
<proteinExistence type="inferred from homology"/>
<keyword evidence="3" id="KW-0687">Ribonucleoprotein</keyword>
<dbReference type="EMBL" id="JAWJWF010000047">
    <property type="protein sequence ID" value="KAK6622427.1"/>
    <property type="molecule type" value="Genomic_DNA"/>
</dbReference>
<dbReference type="InterPro" id="IPR036164">
    <property type="entry name" value="bL21-like_sf"/>
</dbReference>